<dbReference type="Proteomes" id="UP000694844">
    <property type="component" value="Chromosome 6"/>
</dbReference>
<dbReference type="KEGG" id="cvn:111101428"/>
<proteinExistence type="predicted"/>
<evidence type="ECO:0000313" key="1">
    <source>
        <dbReference type="Proteomes" id="UP000694844"/>
    </source>
</evidence>
<reference evidence="2 3" key="1">
    <citation type="submission" date="2025-04" db="UniProtKB">
        <authorList>
            <consortium name="RefSeq"/>
        </authorList>
    </citation>
    <scope>IDENTIFICATION</scope>
    <source>
        <tissue evidence="2 3">Whole sample</tissue>
    </source>
</reference>
<protein>
    <submittedName>
        <fullName evidence="2 3">Uncharacterized protein LOC111101428</fullName>
    </submittedName>
</protein>
<dbReference type="GeneID" id="111101428"/>
<organism evidence="1 3">
    <name type="scientific">Crassostrea virginica</name>
    <name type="common">Eastern oyster</name>
    <dbReference type="NCBI Taxonomy" id="6565"/>
    <lineage>
        <taxon>Eukaryota</taxon>
        <taxon>Metazoa</taxon>
        <taxon>Spiralia</taxon>
        <taxon>Lophotrochozoa</taxon>
        <taxon>Mollusca</taxon>
        <taxon>Bivalvia</taxon>
        <taxon>Autobranchia</taxon>
        <taxon>Pteriomorphia</taxon>
        <taxon>Ostreida</taxon>
        <taxon>Ostreoidea</taxon>
        <taxon>Ostreidae</taxon>
        <taxon>Crassostrea</taxon>
    </lineage>
</organism>
<dbReference type="AlphaFoldDB" id="A0A8B8AEM1"/>
<gene>
    <name evidence="2 3" type="primary">LOC111101428</name>
</gene>
<keyword evidence="1" id="KW-1185">Reference proteome</keyword>
<dbReference type="RefSeq" id="XP_022289625.1">
    <property type="nucleotide sequence ID" value="XM_022433917.1"/>
</dbReference>
<dbReference type="RefSeq" id="XP_022289624.1">
    <property type="nucleotide sequence ID" value="XM_022433916.1"/>
</dbReference>
<accession>A0A8B8AEM1</accession>
<sequence>MADQRSERRKEMVENRSRIFNFCLTSGRDLFQDVLELEASPALVYNKLINSDYYETLSQSEKELYLSLKKENTYSELEMEHILELLKQFTSVKKPKCLWCGRCAVETIQSDSIEDSLELVVSILNLSKKSNFMTNKRYLECVSSLRSIGDILSKKGAFGKSFLENIKRDFEEDGKHKDDIHIVSCGKDINVIIGHNNKIIINVEVFDHLPRDAEAKKIEDDYLKMIIHLIAGLGIDVARIEERMLRSLSGEQLQEINKIIEKRFGVRIVVTRRGSVVLVMEKINADYDFVQNTDIFKEFLTQLFEMMRFSNEDLSGINISMDITRGDDMDKALFKEINDMKREEVIPWTPESSMKKSDLTDVFRHKTLLRPPPSEPAMRKC</sequence>
<evidence type="ECO:0000313" key="2">
    <source>
        <dbReference type="RefSeq" id="XP_022289624.1"/>
    </source>
</evidence>
<name>A0A8B8AEM1_CRAVI</name>
<evidence type="ECO:0000313" key="3">
    <source>
        <dbReference type="RefSeq" id="XP_022289625.1"/>
    </source>
</evidence>